<dbReference type="SUPFAM" id="SSF103473">
    <property type="entry name" value="MFS general substrate transporter"/>
    <property type="match status" value="1"/>
</dbReference>
<keyword evidence="9" id="KW-1185">Reference proteome</keyword>
<accession>A0A9W8B6G6</accession>
<dbReference type="InterPro" id="IPR020846">
    <property type="entry name" value="MFS_dom"/>
</dbReference>
<evidence type="ECO:0000256" key="5">
    <source>
        <dbReference type="ARBA" id="ARBA00023136"/>
    </source>
</evidence>
<sequence length="555" mass="60087">MGTSAVHPAALPDKISIAIPSRRAISRDPLLEPQTSQGVTSEAPSPSSEQTVDSIITRIGFGKFQRRMLWLCGLGWLADNMWLQCVANILPRVQRHFGVHDQAIGMMFSAIFTGMMVGALFWGTFADRYGRKQAFTWTLCLSTGFGLAASVAPSFPWLCCLLFGLGLGVGGNMPVDGAIFLEFIPHTHRYLLTLLSVFFSAGAVVASMAALLWLPSFSCPPELDHKTTRGVPITASLATTCDVHQENNGWRYLLFTLGVLNGGMLLARVAFFRSQESPKFLVRHNRCEDAVVVLQHIVRYNGDDMDISMRDFSRHSEDSSCSDSVTSYSPRRTCTSVRGLIDGWLHPFRPLFAPRLRRTTLLVWSIWALVALGYTMVNAFLPKLLEARNSPIAAAAHASTAPDLAAVYRQALVYALGSLPGPLVGAFLVQTILRRRGSMAACAFGAALALGVFASSPAGWATTTSSTLFNLLAGTMYAIIYSYTPEVFDTALRGSACGIASALGRVAGILAPLLAGWLWRWSAQALLYTSMLTLGIAGLHMIALPAESQVVVTTL</sequence>
<gene>
    <name evidence="8" type="ORF">H4R34_002469</name>
</gene>
<evidence type="ECO:0000313" key="9">
    <source>
        <dbReference type="Proteomes" id="UP001151582"/>
    </source>
</evidence>
<dbReference type="InterPro" id="IPR011701">
    <property type="entry name" value="MFS"/>
</dbReference>
<keyword evidence="3 6" id="KW-0812">Transmembrane</keyword>
<feature type="transmembrane region" description="Helical" evidence="6">
    <location>
        <begin position="102"/>
        <end position="122"/>
    </location>
</feature>
<dbReference type="AlphaFoldDB" id="A0A9W8B6G6"/>
<keyword evidence="4 6" id="KW-1133">Transmembrane helix</keyword>
<keyword evidence="2" id="KW-0813">Transport</keyword>
<dbReference type="CDD" id="cd17316">
    <property type="entry name" value="MFS_SV2_like"/>
    <property type="match status" value="1"/>
</dbReference>
<dbReference type="PANTHER" id="PTHR23511">
    <property type="entry name" value="SYNAPTIC VESICLE GLYCOPROTEIN 2"/>
    <property type="match status" value="1"/>
</dbReference>
<feature type="transmembrane region" description="Helical" evidence="6">
    <location>
        <begin position="161"/>
        <end position="184"/>
    </location>
</feature>
<feature type="transmembrane region" description="Helical" evidence="6">
    <location>
        <begin position="134"/>
        <end position="155"/>
    </location>
</feature>
<dbReference type="OrthoDB" id="3936150at2759"/>
<evidence type="ECO:0000256" key="6">
    <source>
        <dbReference type="SAM" id="Phobius"/>
    </source>
</evidence>
<evidence type="ECO:0000256" key="1">
    <source>
        <dbReference type="ARBA" id="ARBA00004141"/>
    </source>
</evidence>
<comment type="caution">
    <text evidence="8">The sequence shown here is derived from an EMBL/GenBank/DDBJ whole genome shotgun (WGS) entry which is preliminary data.</text>
</comment>
<feature type="transmembrane region" description="Helical" evidence="6">
    <location>
        <begin position="252"/>
        <end position="271"/>
    </location>
</feature>
<dbReference type="PROSITE" id="PS50850">
    <property type="entry name" value="MFS"/>
    <property type="match status" value="1"/>
</dbReference>
<proteinExistence type="predicted"/>
<evidence type="ECO:0000313" key="8">
    <source>
        <dbReference type="EMBL" id="KAJ1980386.1"/>
    </source>
</evidence>
<feature type="transmembrane region" description="Helical" evidence="6">
    <location>
        <begin position="191"/>
        <end position="214"/>
    </location>
</feature>
<dbReference type="Pfam" id="PF07690">
    <property type="entry name" value="MFS_1"/>
    <property type="match status" value="1"/>
</dbReference>
<dbReference type="Gene3D" id="1.20.1250.20">
    <property type="entry name" value="MFS general substrate transporter like domains"/>
    <property type="match status" value="1"/>
</dbReference>
<reference evidence="8" key="1">
    <citation type="submission" date="2022-07" db="EMBL/GenBank/DDBJ databases">
        <title>Phylogenomic reconstructions and comparative analyses of Kickxellomycotina fungi.</title>
        <authorList>
            <person name="Reynolds N.K."/>
            <person name="Stajich J.E."/>
            <person name="Barry K."/>
            <person name="Grigoriev I.V."/>
            <person name="Crous P."/>
            <person name="Smith M.E."/>
        </authorList>
    </citation>
    <scope>NUCLEOTIDE SEQUENCE</scope>
    <source>
        <strain evidence="8">RSA 567</strain>
    </source>
</reference>
<dbReference type="GO" id="GO:0016020">
    <property type="term" value="C:membrane"/>
    <property type="evidence" value="ECO:0007669"/>
    <property type="project" value="UniProtKB-SubCell"/>
</dbReference>
<dbReference type="EMBL" id="JANBQB010000171">
    <property type="protein sequence ID" value="KAJ1980386.1"/>
    <property type="molecule type" value="Genomic_DNA"/>
</dbReference>
<name>A0A9W8B6G6_9FUNG</name>
<dbReference type="Proteomes" id="UP001151582">
    <property type="component" value="Unassembled WGS sequence"/>
</dbReference>
<feature type="transmembrane region" description="Helical" evidence="6">
    <location>
        <begin position="441"/>
        <end position="461"/>
    </location>
</feature>
<feature type="transmembrane region" description="Helical" evidence="6">
    <location>
        <begin position="68"/>
        <end position="90"/>
    </location>
</feature>
<dbReference type="GO" id="GO:0022857">
    <property type="term" value="F:transmembrane transporter activity"/>
    <property type="evidence" value="ECO:0007669"/>
    <property type="project" value="InterPro"/>
</dbReference>
<dbReference type="PANTHER" id="PTHR23511:SF5">
    <property type="entry name" value="MAJOR FACILITATOR-TYPE TRANSPORTER HXNZ-RELATED"/>
    <property type="match status" value="1"/>
</dbReference>
<evidence type="ECO:0000256" key="3">
    <source>
        <dbReference type="ARBA" id="ARBA00022692"/>
    </source>
</evidence>
<evidence type="ECO:0000259" key="7">
    <source>
        <dbReference type="PROSITE" id="PS50850"/>
    </source>
</evidence>
<dbReference type="InterPro" id="IPR036259">
    <property type="entry name" value="MFS_trans_sf"/>
</dbReference>
<feature type="transmembrane region" description="Helical" evidence="6">
    <location>
        <begin position="496"/>
        <end position="519"/>
    </location>
</feature>
<organism evidence="8 9">
    <name type="scientific">Dimargaris verticillata</name>
    <dbReference type="NCBI Taxonomy" id="2761393"/>
    <lineage>
        <taxon>Eukaryota</taxon>
        <taxon>Fungi</taxon>
        <taxon>Fungi incertae sedis</taxon>
        <taxon>Zoopagomycota</taxon>
        <taxon>Kickxellomycotina</taxon>
        <taxon>Dimargaritomycetes</taxon>
        <taxon>Dimargaritales</taxon>
        <taxon>Dimargaritaceae</taxon>
        <taxon>Dimargaris</taxon>
    </lineage>
</organism>
<evidence type="ECO:0000256" key="4">
    <source>
        <dbReference type="ARBA" id="ARBA00022989"/>
    </source>
</evidence>
<feature type="transmembrane region" description="Helical" evidence="6">
    <location>
        <begin position="361"/>
        <end position="381"/>
    </location>
</feature>
<evidence type="ECO:0000256" key="2">
    <source>
        <dbReference type="ARBA" id="ARBA00022448"/>
    </source>
</evidence>
<feature type="domain" description="Major facilitator superfamily (MFS) profile" evidence="7">
    <location>
        <begin position="68"/>
        <end position="549"/>
    </location>
</feature>
<feature type="transmembrane region" description="Helical" evidence="6">
    <location>
        <begin position="411"/>
        <end position="429"/>
    </location>
</feature>
<protein>
    <recommendedName>
        <fullName evidence="7">Major facilitator superfamily (MFS) profile domain-containing protein</fullName>
    </recommendedName>
</protein>
<keyword evidence="5 6" id="KW-0472">Membrane</keyword>
<feature type="transmembrane region" description="Helical" evidence="6">
    <location>
        <begin position="525"/>
        <end position="546"/>
    </location>
</feature>
<comment type="subcellular location">
    <subcellularLocation>
        <location evidence="1">Membrane</location>
        <topology evidence="1">Multi-pass membrane protein</topology>
    </subcellularLocation>
</comment>